<accession>A0A8H6N559</accession>
<organism evidence="2 3">
    <name type="scientific">Colletotrichum plurivorum</name>
    <dbReference type="NCBI Taxonomy" id="2175906"/>
    <lineage>
        <taxon>Eukaryota</taxon>
        <taxon>Fungi</taxon>
        <taxon>Dikarya</taxon>
        <taxon>Ascomycota</taxon>
        <taxon>Pezizomycotina</taxon>
        <taxon>Sordariomycetes</taxon>
        <taxon>Hypocreomycetidae</taxon>
        <taxon>Glomerellales</taxon>
        <taxon>Glomerellaceae</taxon>
        <taxon>Colletotrichum</taxon>
        <taxon>Colletotrichum orchidearum species complex</taxon>
    </lineage>
</organism>
<evidence type="ECO:0000313" key="2">
    <source>
        <dbReference type="EMBL" id="KAF6819830.1"/>
    </source>
</evidence>
<sequence length="89" mass="9369">MQFSVTAAVTLFAAFAAAVPAAEPAPAPAPLDYAALAKTFHERSLEPRELTKRCDREFYDTCMGTCNNPSCPACNIGCVIGCCGSTKCC</sequence>
<dbReference type="Proteomes" id="UP000654918">
    <property type="component" value="Unassembled WGS sequence"/>
</dbReference>
<evidence type="ECO:0000256" key="1">
    <source>
        <dbReference type="SAM" id="SignalP"/>
    </source>
</evidence>
<protein>
    <submittedName>
        <fullName evidence="2">Uncharacterized protein</fullName>
    </submittedName>
</protein>
<reference evidence="2" key="1">
    <citation type="journal article" date="2020" name="Phytopathology">
        <title>Genome Sequence Resources of Colletotrichum truncatum, C. plurivorum, C. musicola, and C. sojae: Four Species Pathogenic to Soybean (Glycine max).</title>
        <authorList>
            <person name="Rogerio F."/>
            <person name="Boufleur T.R."/>
            <person name="Ciampi-Guillardi M."/>
            <person name="Sukno S.A."/>
            <person name="Thon M.R."/>
            <person name="Massola Junior N.S."/>
            <person name="Baroncelli R."/>
        </authorList>
    </citation>
    <scope>NUCLEOTIDE SEQUENCE</scope>
    <source>
        <strain evidence="2">LFN00145</strain>
    </source>
</reference>
<evidence type="ECO:0000313" key="3">
    <source>
        <dbReference type="Proteomes" id="UP000654918"/>
    </source>
</evidence>
<keyword evidence="1" id="KW-0732">Signal</keyword>
<comment type="caution">
    <text evidence="2">The sequence shown here is derived from an EMBL/GenBank/DDBJ whole genome shotgun (WGS) entry which is preliminary data.</text>
</comment>
<dbReference type="EMBL" id="WIGO01000281">
    <property type="protein sequence ID" value="KAF6819830.1"/>
    <property type="molecule type" value="Genomic_DNA"/>
</dbReference>
<keyword evidence="3" id="KW-1185">Reference proteome</keyword>
<gene>
    <name evidence="2" type="ORF">CPLU01_12938</name>
</gene>
<feature type="chain" id="PRO_5034817736" evidence="1">
    <location>
        <begin position="22"/>
        <end position="89"/>
    </location>
</feature>
<dbReference type="AlphaFoldDB" id="A0A8H6N559"/>
<feature type="signal peptide" evidence="1">
    <location>
        <begin position="1"/>
        <end position="21"/>
    </location>
</feature>
<name>A0A8H6N559_9PEZI</name>
<proteinExistence type="predicted"/>